<proteinExistence type="evidence at transcript level"/>
<evidence type="ECO:0000256" key="1">
    <source>
        <dbReference type="ARBA" id="ARBA00023015"/>
    </source>
</evidence>
<dbReference type="STRING" id="3983.A0A0M4FBT5"/>
<dbReference type="Pfam" id="PF02365">
    <property type="entry name" value="NAM"/>
    <property type="match status" value="1"/>
</dbReference>
<dbReference type="GO" id="GO:0000976">
    <property type="term" value="F:transcription cis-regulatory region binding"/>
    <property type="evidence" value="ECO:0007669"/>
    <property type="project" value="UniProtKB-ARBA"/>
</dbReference>
<sequence>MEGSVVVNKGEDLVDLPPGFRFHPADEEIITHYLTEKVMNSCFSSCAIGEVDLNKCEPWDLPKKAKMGEKEWYFFCQRDRKYPTGTRTNRATEAGYWKATGKDKEIYKGKNCLVGMKKTLVFYRGRAPKGEKTNWVMHEYRLEGKFSYYTLPKASKDEWVVCRVFHKSTGIKKTSIQDLLRVNSFGDEFLDYSSLPPLMDPPQSSRPGSSSFNDEDDDEFKAITSKSLGGNYMPHLSTTMVNNNQSYLHQQQLPNSSYQTPSSVFYPQIPASNPFLTFQTTPNLASYFPNSIFGGNDQTHLIRSLAANSDTSVQQKKHCKLEQFSSNNQSVATHSQDTGLSTDRNTTTEISSVVSKHEIRSNKVYDDLEGPSSVGAIADFEGLWDY</sequence>
<evidence type="ECO:0000256" key="3">
    <source>
        <dbReference type="ARBA" id="ARBA00023163"/>
    </source>
</evidence>
<dbReference type="EMBL" id="CM004395">
    <property type="protein sequence ID" value="OAY41974.1"/>
    <property type="molecule type" value="Genomic_DNA"/>
</dbReference>
<evidence type="ECO:0000313" key="7">
    <source>
        <dbReference type="EMBL" id="ALC79055.1"/>
    </source>
</evidence>
<reference evidence="7" key="1">
    <citation type="journal article" date="2015" name="PLoS ONE">
        <title>Genome-Wide Identification and Expression Analysis of the NAC Transcription Factor Family in Cassava.</title>
        <authorList>
            <person name="Hu W."/>
            <person name="Wei Y."/>
            <person name="Xia Z."/>
            <person name="Yan Y."/>
            <person name="Hou X."/>
            <person name="Zou M."/>
            <person name="Lu C."/>
            <person name="Wang W."/>
            <person name="Peng M."/>
        </authorList>
    </citation>
    <scope>NUCLEOTIDE SEQUENCE</scope>
    <source>
        <strain evidence="7">MeNAC78</strain>
    </source>
</reference>
<evidence type="ECO:0000256" key="5">
    <source>
        <dbReference type="SAM" id="MobiDB-lite"/>
    </source>
</evidence>
<dbReference type="SMR" id="A0A0M4FBT5"/>
<dbReference type="OMA" id="FSINNHH"/>
<dbReference type="PROSITE" id="PS51005">
    <property type="entry name" value="NAC"/>
    <property type="match status" value="1"/>
</dbReference>
<dbReference type="AlphaFoldDB" id="A0A0M4FBT5"/>
<accession>A0A0M4FBT5</accession>
<feature type="compositionally biased region" description="Polar residues" evidence="5">
    <location>
        <begin position="202"/>
        <end position="212"/>
    </location>
</feature>
<evidence type="ECO:0000256" key="2">
    <source>
        <dbReference type="ARBA" id="ARBA00023125"/>
    </source>
</evidence>
<gene>
    <name evidence="8" type="ORF">MANES_09G143800</name>
</gene>
<protein>
    <submittedName>
        <fullName evidence="7">NAC transcription factors 78</fullName>
    </submittedName>
</protein>
<dbReference type="GO" id="GO:0006355">
    <property type="term" value="P:regulation of DNA-templated transcription"/>
    <property type="evidence" value="ECO:0007669"/>
    <property type="project" value="InterPro"/>
</dbReference>
<dbReference type="SUPFAM" id="SSF101941">
    <property type="entry name" value="NAC domain"/>
    <property type="match status" value="1"/>
</dbReference>
<dbReference type="FunFam" id="2.170.150.80:FF:000006">
    <property type="entry name" value="NAC domain-containing protein 100-like"/>
    <property type="match status" value="1"/>
</dbReference>
<name>A0A0M4FBT5_MANES</name>
<dbReference type="InterPro" id="IPR036093">
    <property type="entry name" value="NAC_dom_sf"/>
</dbReference>
<dbReference type="PANTHER" id="PTHR31744:SF92">
    <property type="entry name" value="NAC DOMAIN-CONTAINING PROTEIN 87"/>
    <property type="match status" value="1"/>
</dbReference>
<dbReference type="OrthoDB" id="1424968at2759"/>
<evidence type="ECO:0000256" key="4">
    <source>
        <dbReference type="ARBA" id="ARBA00023242"/>
    </source>
</evidence>
<dbReference type="Proteomes" id="UP000091857">
    <property type="component" value="Chromosome 9"/>
</dbReference>
<dbReference type="Gene3D" id="2.170.150.80">
    <property type="entry name" value="NAC domain"/>
    <property type="match status" value="1"/>
</dbReference>
<organism evidence="7">
    <name type="scientific">Manihot esculenta</name>
    <name type="common">Cassava</name>
    <name type="synonym">Jatropha manihot</name>
    <dbReference type="NCBI Taxonomy" id="3983"/>
    <lineage>
        <taxon>Eukaryota</taxon>
        <taxon>Viridiplantae</taxon>
        <taxon>Streptophyta</taxon>
        <taxon>Embryophyta</taxon>
        <taxon>Tracheophyta</taxon>
        <taxon>Spermatophyta</taxon>
        <taxon>Magnoliopsida</taxon>
        <taxon>eudicotyledons</taxon>
        <taxon>Gunneridae</taxon>
        <taxon>Pentapetalae</taxon>
        <taxon>rosids</taxon>
        <taxon>fabids</taxon>
        <taxon>Malpighiales</taxon>
        <taxon>Euphorbiaceae</taxon>
        <taxon>Crotonoideae</taxon>
        <taxon>Manihoteae</taxon>
        <taxon>Manihot</taxon>
    </lineage>
</organism>
<keyword evidence="4" id="KW-0539">Nucleus</keyword>
<dbReference type="InterPro" id="IPR003441">
    <property type="entry name" value="NAC-dom"/>
</dbReference>
<dbReference type="GO" id="GO:0005634">
    <property type="term" value="C:nucleus"/>
    <property type="evidence" value="ECO:0007669"/>
    <property type="project" value="UniProtKB-ARBA"/>
</dbReference>
<dbReference type="Gramene" id="Manes.09G143800.1.v8.1">
    <property type="protein sequence ID" value="Manes.09G143800.1.v8.1.CDS"/>
    <property type="gene ID" value="Manes.09G143800.v8.1"/>
</dbReference>
<reference evidence="8 9" key="2">
    <citation type="submission" date="2016-02" db="EMBL/GenBank/DDBJ databases">
        <title>WGS assembly of Manihot esculenta.</title>
        <authorList>
            <person name="Bredeson J.V."/>
            <person name="Prochnik S.E."/>
            <person name="Lyons J.B."/>
            <person name="Schmutz J."/>
            <person name="Grimwood J."/>
            <person name="Vrebalov J."/>
            <person name="Bart R.S."/>
            <person name="Amuge T."/>
            <person name="Ferguson M.E."/>
            <person name="Green R."/>
            <person name="Putnam N."/>
            <person name="Stites J."/>
            <person name="Rounsley S."/>
            <person name="Rokhsar D.S."/>
        </authorList>
    </citation>
    <scope>NUCLEOTIDE SEQUENCE [LARGE SCALE GENOMIC DNA]</scope>
    <source>
        <strain evidence="9">cv. AM560-2</strain>
        <tissue evidence="8">Leaf</tissue>
    </source>
</reference>
<dbReference type="EMBL" id="KR605216">
    <property type="protein sequence ID" value="ALC79055.1"/>
    <property type="molecule type" value="mRNA"/>
</dbReference>
<keyword evidence="1" id="KW-0805">Transcription regulation</keyword>
<evidence type="ECO:0000313" key="8">
    <source>
        <dbReference type="EMBL" id="OAY41974.1"/>
    </source>
</evidence>
<keyword evidence="9" id="KW-1185">Reference proteome</keyword>
<feature type="domain" description="NAC" evidence="6">
    <location>
        <begin position="16"/>
        <end position="167"/>
    </location>
</feature>
<evidence type="ECO:0000259" key="6">
    <source>
        <dbReference type="PROSITE" id="PS51005"/>
    </source>
</evidence>
<keyword evidence="2" id="KW-0238">DNA-binding</keyword>
<feature type="region of interest" description="Disordered" evidence="5">
    <location>
        <begin position="195"/>
        <end position="217"/>
    </location>
</feature>
<dbReference type="PANTHER" id="PTHR31744">
    <property type="entry name" value="PROTEIN CUP-SHAPED COTYLEDON 2-RELATED"/>
    <property type="match status" value="1"/>
</dbReference>
<evidence type="ECO:0000313" key="9">
    <source>
        <dbReference type="Proteomes" id="UP000091857"/>
    </source>
</evidence>
<keyword evidence="3" id="KW-0804">Transcription</keyword>
<feature type="region of interest" description="Disordered" evidence="5">
    <location>
        <begin position="324"/>
        <end position="344"/>
    </location>
</feature>